<gene>
    <name evidence="5" type="ORF">ACFO3F_06255</name>
</gene>
<keyword evidence="2" id="KW-0472">Membrane</keyword>
<dbReference type="InterPro" id="IPR048502">
    <property type="entry name" value="NamZ_N"/>
</dbReference>
<evidence type="ECO:0000259" key="4">
    <source>
        <dbReference type="Pfam" id="PF20732"/>
    </source>
</evidence>
<organism evidence="5 6">
    <name type="scientific">Georgenia faecalis</name>
    <dbReference type="NCBI Taxonomy" id="2483799"/>
    <lineage>
        <taxon>Bacteria</taxon>
        <taxon>Bacillati</taxon>
        <taxon>Actinomycetota</taxon>
        <taxon>Actinomycetes</taxon>
        <taxon>Micrococcales</taxon>
        <taxon>Bogoriellaceae</taxon>
        <taxon>Georgenia</taxon>
    </lineage>
</organism>
<dbReference type="Proteomes" id="UP001595955">
    <property type="component" value="Unassembled WGS sequence"/>
</dbReference>
<dbReference type="Pfam" id="PF07075">
    <property type="entry name" value="NamZ_N"/>
    <property type="match status" value="1"/>
</dbReference>
<keyword evidence="2" id="KW-1133">Transmembrane helix</keyword>
<feature type="domain" description="Peptidoglycan beta-N-acetylmuramidase NamZ N-terminal" evidence="3">
    <location>
        <begin position="67"/>
        <end position="272"/>
    </location>
</feature>
<feature type="compositionally biased region" description="Gly residues" evidence="1">
    <location>
        <begin position="514"/>
        <end position="529"/>
    </location>
</feature>
<reference evidence="6" key="1">
    <citation type="journal article" date="2019" name="Int. J. Syst. Evol. Microbiol.">
        <title>The Global Catalogue of Microorganisms (GCM) 10K type strain sequencing project: providing services to taxonomists for standard genome sequencing and annotation.</title>
        <authorList>
            <consortium name="The Broad Institute Genomics Platform"/>
            <consortium name="The Broad Institute Genome Sequencing Center for Infectious Disease"/>
            <person name="Wu L."/>
            <person name="Ma J."/>
        </authorList>
    </citation>
    <scope>NUCLEOTIDE SEQUENCE [LARGE SCALE GENOMIC DNA]</scope>
    <source>
        <strain evidence="6">JCM 3369</strain>
    </source>
</reference>
<dbReference type="PANTHER" id="PTHR42915">
    <property type="entry name" value="HYPOTHETICAL 460 KDA PROTEIN IN FEUA-SIGW INTERGENIC REGION [PRECURSOR]"/>
    <property type="match status" value="1"/>
</dbReference>
<dbReference type="Pfam" id="PF20732">
    <property type="entry name" value="NamZ_C"/>
    <property type="match status" value="1"/>
</dbReference>
<name>A0ABV9D9D6_9MICO</name>
<dbReference type="InterPro" id="IPR048503">
    <property type="entry name" value="NamZ_C"/>
</dbReference>
<feature type="compositionally biased region" description="Low complexity" evidence="1">
    <location>
        <begin position="474"/>
        <end position="485"/>
    </location>
</feature>
<feature type="domain" description="Peptidoglycan beta-N-acetylmuramidase NamZ C-terminal" evidence="4">
    <location>
        <begin position="277"/>
        <end position="444"/>
    </location>
</feature>
<evidence type="ECO:0000313" key="5">
    <source>
        <dbReference type="EMBL" id="MFC4554844.1"/>
    </source>
</evidence>
<feature type="transmembrane region" description="Helical" evidence="2">
    <location>
        <begin position="535"/>
        <end position="555"/>
    </location>
</feature>
<keyword evidence="6" id="KW-1185">Reference proteome</keyword>
<dbReference type="Gene3D" id="3.90.1150.140">
    <property type="match status" value="1"/>
</dbReference>
<evidence type="ECO:0000259" key="3">
    <source>
        <dbReference type="Pfam" id="PF07075"/>
    </source>
</evidence>
<evidence type="ECO:0000256" key="1">
    <source>
        <dbReference type="SAM" id="MobiDB-lite"/>
    </source>
</evidence>
<feature type="compositionally biased region" description="Low complexity" evidence="1">
    <location>
        <begin position="492"/>
        <end position="510"/>
    </location>
</feature>
<dbReference type="RefSeq" id="WP_244925318.1">
    <property type="nucleotide sequence ID" value="NZ_CP033325.1"/>
</dbReference>
<evidence type="ECO:0000313" key="6">
    <source>
        <dbReference type="Proteomes" id="UP001595955"/>
    </source>
</evidence>
<accession>A0ABV9D9D6</accession>
<dbReference type="EMBL" id="JBHSGF010000003">
    <property type="protein sequence ID" value="MFC4554844.1"/>
    <property type="molecule type" value="Genomic_DNA"/>
</dbReference>
<evidence type="ECO:0000256" key="2">
    <source>
        <dbReference type="SAM" id="Phobius"/>
    </source>
</evidence>
<comment type="caution">
    <text evidence="5">The sequence shown here is derived from an EMBL/GenBank/DDBJ whole genome shotgun (WGS) entry which is preliminary data.</text>
</comment>
<sequence>MTRTSRRGAALAVGLAGSLALVAGSIAVATPAPTALPAALPGQSPTVELGVEVLLEEQLDALDGQRVGLITNPTGVNSELTHTMDLLIENQEAGNYELTALYAPEHGILGGAPAGATVPNYEDPRTGLTVWSLYGATQRPTAEMLEDVDVLLFDIQDIGARFYTYIWTLYYAMDAAAEFDKDFIVLDRPNPLGDRMDGPILDPALSSFVGLREIPLQHGLTVGELASFFNGEFLEEPVENFSVVEMNGYDPDDFTEGYGLEWVAPSPNIPTIETAWAYPGTGLVESLNASEGRGTTKPFLWIGHGDVNEVEAYELAEELNSRGLEGVHFRPMFANPTTSKQAGRLSGGVELHITDPAAYVPVRTGLHVVDAFYHGIDEVDWREGTIYPDQRCETEADICWIDRLSGDRSVRMQLEQGVDPDEIIAGWAEDLAAFDTAAEPYRLYEDVVPTDPPTTDEPTPDPTTDEPTDPPTTDEPTVDPTVTPTTAPPTADPTVDPTTTAPSVDPTTDDGGAGDDGAGGGGGGRGGLPSTGAPLAGLALLAGLAGLAGAGALVARRRGARA</sequence>
<dbReference type="PANTHER" id="PTHR42915:SF1">
    <property type="entry name" value="PEPTIDOGLYCAN BETA-N-ACETYLMURAMIDASE NAMZ"/>
    <property type="match status" value="1"/>
</dbReference>
<feature type="region of interest" description="Disordered" evidence="1">
    <location>
        <begin position="446"/>
        <end position="534"/>
    </location>
</feature>
<protein>
    <submittedName>
        <fullName evidence="5">Exo-beta-N-acetylmuramidase NamZ domain-containing protein</fullName>
    </submittedName>
</protein>
<keyword evidence="2" id="KW-0812">Transmembrane</keyword>
<proteinExistence type="predicted"/>
<dbReference type="InterPro" id="IPR008302">
    <property type="entry name" value="NamZ"/>
</dbReference>
<dbReference type="Gene3D" id="3.40.50.12170">
    <property type="entry name" value="Uncharacterised protein PF07075, DUF1343"/>
    <property type="match status" value="1"/>
</dbReference>